<gene>
    <name evidence="1" type="ORF">UFOPK2872_01197</name>
</gene>
<evidence type="ECO:0000313" key="1">
    <source>
        <dbReference type="EMBL" id="CAB4771849.1"/>
    </source>
</evidence>
<dbReference type="EMBL" id="CAEZZM010000184">
    <property type="protein sequence ID" value="CAB4771849.1"/>
    <property type="molecule type" value="Genomic_DNA"/>
</dbReference>
<name>A0A6J6VKF3_9ZZZZ</name>
<sequence length="56" mass="5919">MTEARDTAVITEALSVIDKALSDMLNRELVSTDEVADLLLDVRLLLTANAASSATA</sequence>
<organism evidence="1">
    <name type="scientific">freshwater metagenome</name>
    <dbReference type="NCBI Taxonomy" id="449393"/>
    <lineage>
        <taxon>unclassified sequences</taxon>
        <taxon>metagenomes</taxon>
        <taxon>ecological metagenomes</taxon>
    </lineage>
</organism>
<accession>A0A6J6VKF3</accession>
<protein>
    <submittedName>
        <fullName evidence="1">Unannotated protein</fullName>
    </submittedName>
</protein>
<dbReference type="AlphaFoldDB" id="A0A6J6VKF3"/>
<proteinExistence type="predicted"/>
<reference evidence="1" key="1">
    <citation type="submission" date="2020-05" db="EMBL/GenBank/DDBJ databases">
        <authorList>
            <person name="Chiriac C."/>
            <person name="Salcher M."/>
            <person name="Ghai R."/>
            <person name="Kavagutti S V."/>
        </authorList>
    </citation>
    <scope>NUCLEOTIDE SEQUENCE</scope>
</reference>